<keyword evidence="3" id="KW-0805">Transcription regulation</keyword>
<evidence type="ECO:0000256" key="3">
    <source>
        <dbReference type="ARBA" id="ARBA00023015"/>
    </source>
</evidence>
<dbReference type="InterPro" id="IPR052704">
    <property type="entry name" value="ECF_Sigma-70_Domain"/>
</dbReference>
<feature type="domain" description="RNA polymerase sigma factor 70 region 4 type 2" evidence="7">
    <location>
        <begin position="112"/>
        <end position="163"/>
    </location>
</feature>
<dbReference type="InterPro" id="IPR014303">
    <property type="entry name" value="RNA_pol_sigma-70_ECF"/>
</dbReference>
<dbReference type="Proteomes" id="UP001595699">
    <property type="component" value="Unassembled WGS sequence"/>
</dbReference>
<evidence type="ECO:0000259" key="7">
    <source>
        <dbReference type="Pfam" id="PF08281"/>
    </source>
</evidence>
<comment type="subunit">
    <text evidence="2">Interacts transiently with the RNA polymerase catalytic core formed by RpoA, RpoB, RpoC and RpoZ (2 alpha, 1 beta, 1 beta' and 1 omega subunit) to form the RNA polymerase holoenzyme that can initiate transcription.</text>
</comment>
<dbReference type="Gene3D" id="1.10.10.10">
    <property type="entry name" value="Winged helix-like DNA-binding domain superfamily/Winged helix DNA-binding domain"/>
    <property type="match status" value="1"/>
</dbReference>
<dbReference type="Gene3D" id="1.10.1740.10">
    <property type="match status" value="1"/>
</dbReference>
<dbReference type="InterPro" id="IPR014284">
    <property type="entry name" value="RNA_pol_sigma-70_dom"/>
</dbReference>
<dbReference type="SUPFAM" id="SSF88946">
    <property type="entry name" value="Sigma2 domain of RNA polymerase sigma factors"/>
    <property type="match status" value="1"/>
</dbReference>
<gene>
    <name evidence="8" type="ORF">ACFOUW_36215</name>
</gene>
<dbReference type="NCBIfam" id="NF007214">
    <property type="entry name" value="PRK09636.1"/>
    <property type="match status" value="1"/>
</dbReference>
<dbReference type="Pfam" id="PF04542">
    <property type="entry name" value="Sigma70_r2"/>
    <property type="match status" value="1"/>
</dbReference>
<dbReference type="SUPFAM" id="SSF88659">
    <property type="entry name" value="Sigma3 and sigma4 domains of RNA polymerase sigma factors"/>
    <property type="match status" value="1"/>
</dbReference>
<dbReference type="InterPro" id="IPR013249">
    <property type="entry name" value="RNA_pol_sigma70_r4_t2"/>
</dbReference>
<keyword evidence="5" id="KW-0804">Transcription</keyword>
<accession>A0ABV7YMB4</accession>
<dbReference type="InterPro" id="IPR032710">
    <property type="entry name" value="NTF2-like_dom_sf"/>
</dbReference>
<organism evidence="8 9">
    <name type="scientific">Tenggerimyces flavus</name>
    <dbReference type="NCBI Taxonomy" id="1708749"/>
    <lineage>
        <taxon>Bacteria</taxon>
        <taxon>Bacillati</taxon>
        <taxon>Actinomycetota</taxon>
        <taxon>Actinomycetes</taxon>
        <taxon>Propionibacteriales</taxon>
        <taxon>Nocardioidaceae</taxon>
        <taxon>Tenggerimyces</taxon>
    </lineage>
</organism>
<dbReference type="InterPro" id="IPR013324">
    <property type="entry name" value="RNA_pol_sigma_r3/r4-like"/>
</dbReference>
<dbReference type="InterPro" id="IPR036388">
    <property type="entry name" value="WH-like_DNA-bd_sf"/>
</dbReference>
<dbReference type="NCBIfam" id="TIGR02957">
    <property type="entry name" value="SigX4"/>
    <property type="match status" value="1"/>
</dbReference>
<dbReference type="RefSeq" id="WP_205117939.1">
    <property type="nucleotide sequence ID" value="NZ_JAFBCM010000001.1"/>
</dbReference>
<dbReference type="Gene3D" id="3.10.450.50">
    <property type="match status" value="1"/>
</dbReference>
<dbReference type="Pfam" id="PF08281">
    <property type="entry name" value="Sigma70_r4_2"/>
    <property type="match status" value="1"/>
</dbReference>
<evidence type="ECO:0000313" key="9">
    <source>
        <dbReference type="Proteomes" id="UP001595699"/>
    </source>
</evidence>
<keyword evidence="9" id="KW-1185">Reference proteome</keyword>
<reference evidence="9" key="1">
    <citation type="journal article" date="2019" name="Int. J. Syst. Evol. Microbiol.">
        <title>The Global Catalogue of Microorganisms (GCM) 10K type strain sequencing project: providing services to taxonomists for standard genome sequencing and annotation.</title>
        <authorList>
            <consortium name="The Broad Institute Genomics Platform"/>
            <consortium name="The Broad Institute Genome Sequencing Center for Infectious Disease"/>
            <person name="Wu L."/>
            <person name="Ma J."/>
        </authorList>
    </citation>
    <scope>NUCLEOTIDE SEQUENCE [LARGE SCALE GENOMIC DNA]</scope>
    <source>
        <strain evidence="9">CGMCC 4.7241</strain>
    </source>
</reference>
<keyword evidence="4" id="KW-0731">Sigma factor</keyword>
<comment type="similarity">
    <text evidence="1">Belongs to the sigma-70 factor family. ECF subfamily.</text>
</comment>
<comment type="caution">
    <text evidence="8">The sequence shown here is derived from an EMBL/GenBank/DDBJ whole genome shotgun (WGS) entry which is preliminary data.</text>
</comment>
<feature type="domain" description="RNA polymerase sigma-70 region 2" evidence="6">
    <location>
        <begin position="10"/>
        <end position="74"/>
    </location>
</feature>
<name>A0ABV7YMB4_9ACTN</name>
<proteinExistence type="inferred from homology"/>
<dbReference type="InterPro" id="IPR007627">
    <property type="entry name" value="RNA_pol_sigma70_r2"/>
</dbReference>
<dbReference type="SUPFAM" id="SSF54427">
    <property type="entry name" value="NTF2-like"/>
    <property type="match status" value="1"/>
</dbReference>
<evidence type="ECO:0000256" key="2">
    <source>
        <dbReference type="ARBA" id="ARBA00011344"/>
    </source>
</evidence>
<dbReference type="PANTHER" id="PTHR30173:SF36">
    <property type="entry name" value="ECF RNA POLYMERASE SIGMA FACTOR SIGJ"/>
    <property type="match status" value="1"/>
</dbReference>
<evidence type="ECO:0000259" key="6">
    <source>
        <dbReference type="Pfam" id="PF04542"/>
    </source>
</evidence>
<evidence type="ECO:0000313" key="8">
    <source>
        <dbReference type="EMBL" id="MFC3766321.1"/>
    </source>
</evidence>
<evidence type="ECO:0000256" key="4">
    <source>
        <dbReference type="ARBA" id="ARBA00023082"/>
    </source>
</evidence>
<dbReference type="InterPro" id="IPR013325">
    <property type="entry name" value="RNA_pol_sigma_r2"/>
</dbReference>
<dbReference type="NCBIfam" id="TIGR02937">
    <property type="entry name" value="sigma70-ECF"/>
    <property type="match status" value="1"/>
</dbReference>
<evidence type="ECO:0000256" key="5">
    <source>
        <dbReference type="ARBA" id="ARBA00023163"/>
    </source>
</evidence>
<dbReference type="EMBL" id="JBHRZH010000051">
    <property type="protein sequence ID" value="MFC3766321.1"/>
    <property type="molecule type" value="Genomic_DNA"/>
</dbReference>
<evidence type="ECO:0000256" key="1">
    <source>
        <dbReference type="ARBA" id="ARBA00010641"/>
    </source>
</evidence>
<protein>
    <submittedName>
        <fullName evidence="8">RNA polymerase sigma-70 factor</fullName>
    </submittedName>
</protein>
<sequence length="316" mass="34771">MTTADQVVDLFEAERRRLFGLAYRLLGSASEAEDAVQDAYLRWHGADHAAIENPPAWLTKVLTNLCLTRLTSARARREVYVGPWLPDPVLTEGDDALGPLETVEQRDSVSFALLTLMERLTPAERAVFVLREAFGYSFRDIGEVLDHTEANCRQLFRRSKQRLEDARPRYEISPEAGHRVVGRFLAAASSGDLAQLEQLLLDDVVSWADGGGKIVAARRPIMGREKVARYVASPFSNERVYELYVSQLGGQLSFRAMSVNGDPAFVAFAGGRPAAVFVLELTADGVAGLRTVVNPDKLAFIAGQVSRMETLPGSSF</sequence>
<dbReference type="PANTHER" id="PTHR30173">
    <property type="entry name" value="SIGMA 19 FACTOR"/>
    <property type="match status" value="1"/>
</dbReference>